<organism evidence="7 8">
    <name type="scientific">Paenibacillus yanchengensis</name>
    <dbReference type="NCBI Taxonomy" id="2035833"/>
    <lineage>
        <taxon>Bacteria</taxon>
        <taxon>Bacillati</taxon>
        <taxon>Bacillota</taxon>
        <taxon>Bacilli</taxon>
        <taxon>Bacillales</taxon>
        <taxon>Paenibacillaceae</taxon>
        <taxon>Paenibacillus</taxon>
    </lineage>
</organism>
<dbReference type="CDD" id="cd17536">
    <property type="entry name" value="REC_YesN-like"/>
    <property type="match status" value="1"/>
</dbReference>
<dbReference type="PROSITE" id="PS50110">
    <property type="entry name" value="RESPONSE_REGULATORY"/>
    <property type="match status" value="1"/>
</dbReference>
<evidence type="ECO:0000256" key="1">
    <source>
        <dbReference type="ARBA" id="ARBA00023015"/>
    </source>
</evidence>
<evidence type="ECO:0000313" key="8">
    <source>
        <dbReference type="Proteomes" id="UP001597362"/>
    </source>
</evidence>
<name>A0ABW4YIB3_9BACL</name>
<dbReference type="Proteomes" id="UP001597362">
    <property type="component" value="Unassembled WGS sequence"/>
</dbReference>
<accession>A0ABW4YIB3</accession>
<evidence type="ECO:0000256" key="4">
    <source>
        <dbReference type="PROSITE-ProRule" id="PRU00169"/>
    </source>
</evidence>
<dbReference type="RefSeq" id="WP_377770274.1">
    <property type="nucleotide sequence ID" value="NZ_JBHUHO010000014.1"/>
</dbReference>
<dbReference type="InterPro" id="IPR009057">
    <property type="entry name" value="Homeodomain-like_sf"/>
</dbReference>
<comment type="caution">
    <text evidence="7">The sequence shown here is derived from an EMBL/GenBank/DDBJ whole genome shotgun (WGS) entry which is preliminary data.</text>
</comment>
<evidence type="ECO:0000259" key="5">
    <source>
        <dbReference type="PROSITE" id="PS01124"/>
    </source>
</evidence>
<keyword evidence="8" id="KW-1185">Reference proteome</keyword>
<dbReference type="SUPFAM" id="SSF52172">
    <property type="entry name" value="CheY-like"/>
    <property type="match status" value="1"/>
</dbReference>
<dbReference type="InterPro" id="IPR001789">
    <property type="entry name" value="Sig_transdc_resp-reg_receiver"/>
</dbReference>
<feature type="domain" description="Response regulatory" evidence="6">
    <location>
        <begin position="3"/>
        <end position="119"/>
    </location>
</feature>
<feature type="modified residue" description="4-aspartylphosphate" evidence="4">
    <location>
        <position position="54"/>
    </location>
</feature>
<reference evidence="8" key="1">
    <citation type="journal article" date="2019" name="Int. J. Syst. Evol. Microbiol.">
        <title>The Global Catalogue of Microorganisms (GCM) 10K type strain sequencing project: providing services to taxonomists for standard genome sequencing and annotation.</title>
        <authorList>
            <consortium name="The Broad Institute Genomics Platform"/>
            <consortium name="The Broad Institute Genome Sequencing Center for Infectious Disease"/>
            <person name="Wu L."/>
            <person name="Ma J."/>
        </authorList>
    </citation>
    <scope>NUCLEOTIDE SEQUENCE [LARGE SCALE GENOMIC DNA]</scope>
    <source>
        <strain evidence="8">GH52</strain>
    </source>
</reference>
<dbReference type="PROSITE" id="PS01124">
    <property type="entry name" value="HTH_ARAC_FAMILY_2"/>
    <property type="match status" value="1"/>
</dbReference>
<dbReference type="EMBL" id="JBHUHO010000014">
    <property type="protein sequence ID" value="MFD2115244.1"/>
    <property type="molecule type" value="Genomic_DNA"/>
</dbReference>
<sequence length="553" mass="63998">MYRLLIVDDEPIIVESLLDLFEKKSLDLEVYGVFSSSAALQVLDEMKIDIVLTDIQMPGMNGLELHKQIIASWPWCRVIFLTGYDDFSYIQSAVRNGTVDYLLKMEGNEVIVQAIEKAIADLNNAIEVEQLIARSREQTLQIEPFMRKELLWGLMQSNNSKPSGLGQQFADLHIPLDASKHVITVIGRIDQWRESTNSFDKSLFLFAIQNIARDYFQTHTHFESFDFSDKSKIAWLLQPIDKYMQTNRVEETTDWKRVLTFIKGAVETIQMAVKKLLNIKISFAIATVSRPWSELPEQAELLNLMLGRGLGLGEELLLLEQPDWSLAYDVDHHLLRKAIKQMPFMQEMLENGQQAVFFGAYEELMHLAGSVSGHKERVRSEIYFTWVSIFLSYLNRWQSTEQLAEQFPLARITMLDYTNNWQEVTDYFYQLATLLFAERETNQGSQEQDVITQVQHYVQKNIAGDVSLNRIAEVVGHNPSYLSRLYKNVTGNSISEHISEIKINKIKELLQENRLKTSEIAKAVGFLSEQSFYRFFRKATQLTPQEFREKMQK</sequence>
<protein>
    <submittedName>
        <fullName evidence="7">Response regulator</fullName>
    </submittedName>
</protein>
<gene>
    <name evidence="7" type="ORF">ACFSJH_05780</name>
</gene>
<dbReference type="SMART" id="SM00448">
    <property type="entry name" value="REC"/>
    <property type="match status" value="1"/>
</dbReference>
<dbReference type="Gene3D" id="3.40.50.2300">
    <property type="match status" value="1"/>
</dbReference>
<dbReference type="InterPro" id="IPR011006">
    <property type="entry name" value="CheY-like_superfamily"/>
</dbReference>
<proteinExistence type="predicted"/>
<dbReference type="Gene3D" id="1.10.10.60">
    <property type="entry name" value="Homeodomain-like"/>
    <property type="match status" value="2"/>
</dbReference>
<dbReference type="InterPro" id="IPR018060">
    <property type="entry name" value="HTH_AraC"/>
</dbReference>
<keyword evidence="3" id="KW-0804">Transcription</keyword>
<evidence type="ECO:0000256" key="3">
    <source>
        <dbReference type="ARBA" id="ARBA00023163"/>
    </source>
</evidence>
<evidence type="ECO:0000256" key="2">
    <source>
        <dbReference type="ARBA" id="ARBA00023125"/>
    </source>
</evidence>
<evidence type="ECO:0000259" key="6">
    <source>
        <dbReference type="PROSITE" id="PS50110"/>
    </source>
</evidence>
<keyword evidence="2" id="KW-0238">DNA-binding</keyword>
<dbReference type="SUPFAM" id="SSF46689">
    <property type="entry name" value="Homeodomain-like"/>
    <property type="match status" value="2"/>
</dbReference>
<keyword evidence="4" id="KW-0597">Phosphoprotein</keyword>
<dbReference type="Pfam" id="PF12833">
    <property type="entry name" value="HTH_18"/>
    <property type="match status" value="1"/>
</dbReference>
<evidence type="ECO:0000313" key="7">
    <source>
        <dbReference type="EMBL" id="MFD2115244.1"/>
    </source>
</evidence>
<dbReference type="PANTHER" id="PTHR43280">
    <property type="entry name" value="ARAC-FAMILY TRANSCRIPTIONAL REGULATOR"/>
    <property type="match status" value="1"/>
</dbReference>
<dbReference type="Pfam" id="PF00072">
    <property type="entry name" value="Response_reg"/>
    <property type="match status" value="1"/>
</dbReference>
<keyword evidence="1" id="KW-0805">Transcription regulation</keyword>
<dbReference type="SMART" id="SM00342">
    <property type="entry name" value="HTH_ARAC"/>
    <property type="match status" value="1"/>
</dbReference>
<feature type="domain" description="HTH araC/xylS-type" evidence="5">
    <location>
        <begin position="452"/>
        <end position="550"/>
    </location>
</feature>
<dbReference type="PANTHER" id="PTHR43280:SF2">
    <property type="entry name" value="HTH-TYPE TRANSCRIPTIONAL REGULATOR EXSA"/>
    <property type="match status" value="1"/>
</dbReference>